<evidence type="ECO:0000259" key="1">
    <source>
        <dbReference type="Pfam" id="PF07238"/>
    </source>
</evidence>
<dbReference type="InterPro" id="IPR009875">
    <property type="entry name" value="PilZ_domain"/>
</dbReference>
<dbReference type="Pfam" id="PF07238">
    <property type="entry name" value="PilZ"/>
    <property type="match status" value="1"/>
</dbReference>
<comment type="caution">
    <text evidence="2">The sequence shown here is derived from an EMBL/GenBank/DDBJ whole genome shotgun (WGS) entry which is preliminary data.</text>
</comment>
<keyword evidence="3" id="KW-1185">Reference proteome</keyword>
<proteinExistence type="predicted"/>
<evidence type="ECO:0000313" key="3">
    <source>
        <dbReference type="Proteomes" id="UP001549031"/>
    </source>
</evidence>
<evidence type="ECO:0000313" key="2">
    <source>
        <dbReference type="EMBL" id="MET3588904.1"/>
    </source>
</evidence>
<sequence length="82" mass="9374">MKQSPDRRRNPRNIQVWSGRLLVDGLILDCAVSNVAEKGLKVITETGIDLPEEAIIEYPDGSTRRCSVRWRRQNEVGLRLLD</sequence>
<feature type="domain" description="PilZ" evidence="1">
    <location>
        <begin position="6"/>
        <end position="81"/>
    </location>
</feature>
<organism evidence="2 3">
    <name type="scientific">Pseudorhizobium tarimense</name>
    <dbReference type="NCBI Taxonomy" id="1079109"/>
    <lineage>
        <taxon>Bacteria</taxon>
        <taxon>Pseudomonadati</taxon>
        <taxon>Pseudomonadota</taxon>
        <taxon>Alphaproteobacteria</taxon>
        <taxon>Hyphomicrobiales</taxon>
        <taxon>Rhizobiaceae</taxon>
        <taxon>Rhizobium/Agrobacterium group</taxon>
        <taxon>Pseudorhizobium</taxon>
    </lineage>
</organism>
<gene>
    <name evidence="2" type="ORF">ABID21_005044</name>
</gene>
<accession>A0ABV2HEE9</accession>
<dbReference type="RefSeq" id="WP_354532497.1">
    <property type="nucleotide sequence ID" value="NZ_JALJRA010000046.1"/>
</dbReference>
<dbReference type="Proteomes" id="UP001549031">
    <property type="component" value="Unassembled WGS sequence"/>
</dbReference>
<name>A0ABV2HEE9_9HYPH</name>
<dbReference type="EMBL" id="JBEPLJ010000044">
    <property type="protein sequence ID" value="MET3588904.1"/>
    <property type="molecule type" value="Genomic_DNA"/>
</dbReference>
<reference evidence="2 3" key="1">
    <citation type="submission" date="2024-06" db="EMBL/GenBank/DDBJ databases">
        <title>Genomic Encyclopedia of Type Strains, Phase IV (KMG-IV): sequencing the most valuable type-strain genomes for metagenomic binning, comparative biology and taxonomic classification.</title>
        <authorList>
            <person name="Goeker M."/>
        </authorList>
    </citation>
    <scope>NUCLEOTIDE SEQUENCE [LARGE SCALE GENOMIC DNA]</scope>
    <source>
        <strain evidence="2 3">DSM 105042</strain>
    </source>
</reference>
<protein>
    <recommendedName>
        <fullName evidence="1">PilZ domain-containing protein</fullName>
    </recommendedName>
</protein>
<dbReference type="SUPFAM" id="SSF141371">
    <property type="entry name" value="PilZ domain-like"/>
    <property type="match status" value="1"/>
</dbReference>